<name>M3Z457_MUSPF</name>
<feature type="compositionally biased region" description="Low complexity" evidence="1">
    <location>
        <begin position="106"/>
        <end position="115"/>
    </location>
</feature>
<feature type="region of interest" description="Disordered" evidence="1">
    <location>
        <begin position="128"/>
        <end position="149"/>
    </location>
</feature>
<organism evidence="2">
    <name type="scientific">Mustela putorius furo</name>
    <name type="common">European domestic ferret</name>
    <name type="synonym">Mustela furo</name>
    <dbReference type="NCBI Taxonomy" id="9669"/>
    <lineage>
        <taxon>Eukaryota</taxon>
        <taxon>Metazoa</taxon>
        <taxon>Chordata</taxon>
        <taxon>Craniata</taxon>
        <taxon>Vertebrata</taxon>
        <taxon>Euteleostomi</taxon>
        <taxon>Mammalia</taxon>
        <taxon>Eutheria</taxon>
        <taxon>Laurasiatheria</taxon>
        <taxon>Carnivora</taxon>
        <taxon>Caniformia</taxon>
        <taxon>Musteloidea</taxon>
        <taxon>Mustelidae</taxon>
        <taxon>Mustelinae</taxon>
        <taxon>Mustela</taxon>
    </lineage>
</organism>
<dbReference type="HOGENOM" id="CLU_968194_0_0_1"/>
<feature type="compositionally biased region" description="Basic residues" evidence="1">
    <location>
        <begin position="93"/>
        <end position="105"/>
    </location>
</feature>
<accession>M3Z457</accession>
<sequence length="288" mass="31985">MPRWGQSCTRAPAPSLLASRHHACSRAKRLASVPPPFTFAPPHPSTHTLQSCWDKRVRPSQQPLSLAWDMSLASSPSPPLPVKRLSPGTPHTHTQHTHTHTRMHAQAHTCTHLSHTLSHRYTQPHTQANTAIPAASPTETPPRSERHPHMSMCTQRAWDGKGLMAWRDEAQAAGHMGPLDIDSQELQCLPPHTLTYIHTYTHMSPLRRAPCPLLPSCGDIHHTQPPQNLPPPARHRDAAKPPHGDKPSPPTGKCAPPPYLHLLTHTAPPNPPPKWRPPKQTHTEKHTF</sequence>
<feature type="compositionally biased region" description="Pro residues" evidence="1">
    <location>
        <begin position="247"/>
        <end position="259"/>
    </location>
</feature>
<feature type="region of interest" description="Disordered" evidence="1">
    <location>
        <begin position="70"/>
        <end position="115"/>
    </location>
</feature>
<dbReference type="InParanoid" id="M3Z457"/>
<evidence type="ECO:0000313" key="2">
    <source>
        <dbReference type="Ensembl" id="ENSMPUP00000018369.1"/>
    </source>
</evidence>
<dbReference type="EMBL" id="AEYP01090329">
    <property type="status" value="NOT_ANNOTATED_CDS"/>
    <property type="molecule type" value="Genomic_DNA"/>
</dbReference>
<dbReference type="Ensembl" id="ENSMPUT00000018639.1">
    <property type="protein sequence ID" value="ENSMPUP00000018369.1"/>
    <property type="gene ID" value="ENSMPUG00000018487.1"/>
</dbReference>
<dbReference type="AlphaFoldDB" id="M3Z457"/>
<feature type="compositionally biased region" description="Basic and acidic residues" evidence="1">
    <location>
        <begin position="234"/>
        <end position="246"/>
    </location>
</feature>
<feature type="region of interest" description="Disordered" evidence="1">
    <location>
        <begin position="218"/>
        <end position="288"/>
    </location>
</feature>
<reference evidence="2" key="1">
    <citation type="submission" date="2024-06" db="UniProtKB">
        <authorList>
            <consortium name="Ensembl"/>
        </authorList>
    </citation>
    <scope>IDENTIFICATION</scope>
</reference>
<protein>
    <submittedName>
        <fullName evidence="2">Uncharacterized protein</fullName>
    </submittedName>
</protein>
<proteinExistence type="predicted"/>
<evidence type="ECO:0000256" key="1">
    <source>
        <dbReference type="SAM" id="MobiDB-lite"/>
    </source>
</evidence>